<dbReference type="InParanoid" id="A0A0U5JBR9"/>
<protein>
    <submittedName>
        <fullName evidence="2">Uncharacterized protein</fullName>
    </submittedName>
</protein>
<dbReference type="AlphaFoldDB" id="A0A0U5JBR9"/>
<name>A0A0U5JBR9_9BACT</name>
<organism evidence="2 3">
    <name type="scientific">Candidatus Protochlamydia naegleriophila</name>
    <dbReference type="NCBI Taxonomy" id="389348"/>
    <lineage>
        <taxon>Bacteria</taxon>
        <taxon>Pseudomonadati</taxon>
        <taxon>Chlamydiota</taxon>
        <taxon>Chlamydiia</taxon>
        <taxon>Parachlamydiales</taxon>
        <taxon>Parachlamydiaceae</taxon>
        <taxon>Candidatus Protochlamydia</taxon>
    </lineage>
</organism>
<evidence type="ECO:0000313" key="3">
    <source>
        <dbReference type="Proteomes" id="UP000069902"/>
    </source>
</evidence>
<keyword evidence="1" id="KW-0732">Signal</keyword>
<reference evidence="3" key="1">
    <citation type="submission" date="2015-09" db="EMBL/GenBank/DDBJ databases">
        <authorList>
            <person name="Bertelli C."/>
        </authorList>
    </citation>
    <scope>NUCLEOTIDE SEQUENCE [LARGE SCALE GENOMIC DNA]</scope>
    <source>
        <strain evidence="3">KNic</strain>
    </source>
</reference>
<dbReference type="Proteomes" id="UP000069902">
    <property type="component" value="Chromosome cPNK"/>
</dbReference>
<keyword evidence="3" id="KW-1185">Reference proteome</keyword>
<evidence type="ECO:0000313" key="2">
    <source>
        <dbReference type="EMBL" id="CUI16862.1"/>
    </source>
</evidence>
<gene>
    <name evidence="2" type="ORF">PNK_1245</name>
</gene>
<dbReference type="PATRIC" id="fig|389348.3.peg.1382"/>
<feature type="signal peptide" evidence="1">
    <location>
        <begin position="1"/>
        <end position="19"/>
    </location>
</feature>
<dbReference type="KEGG" id="pnl:PNK_1245"/>
<accession>A0A0U5JBR9</accession>
<dbReference type="RefSeq" id="WP_158021725.1">
    <property type="nucleotide sequence ID" value="NZ_LN879502.1"/>
</dbReference>
<sequence>MKTLFGFLGASLLAANFLAATPLIGKCPCQGDKHFSVQTSMDCDCDYKCKKCRRK</sequence>
<proteinExistence type="predicted"/>
<feature type="chain" id="PRO_5006860369" evidence="1">
    <location>
        <begin position="20"/>
        <end position="55"/>
    </location>
</feature>
<evidence type="ECO:0000256" key="1">
    <source>
        <dbReference type="SAM" id="SignalP"/>
    </source>
</evidence>
<dbReference type="EMBL" id="LN879502">
    <property type="protein sequence ID" value="CUI16862.1"/>
    <property type="molecule type" value="Genomic_DNA"/>
</dbReference>